<organism evidence="2 3">
    <name type="scientific">Aspergillus sclerotialis</name>
    <dbReference type="NCBI Taxonomy" id="2070753"/>
    <lineage>
        <taxon>Eukaryota</taxon>
        <taxon>Fungi</taxon>
        <taxon>Dikarya</taxon>
        <taxon>Ascomycota</taxon>
        <taxon>Pezizomycotina</taxon>
        <taxon>Eurotiomycetes</taxon>
        <taxon>Eurotiomycetidae</taxon>
        <taxon>Eurotiales</taxon>
        <taxon>Aspergillaceae</taxon>
        <taxon>Aspergillus</taxon>
        <taxon>Aspergillus subgen. Polypaecilum</taxon>
    </lineage>
</organism>
<dbReference type="Proteomes" id="UP000266188">
    <property type="component" value="Unassembled WGS sequence"/>
</dbReference>
<feature type="compositionally biased region" description="Low complexity" evidence="1">
    <location>
        <begin position="481"/>
        <end position="490"/>
    </location>
</feature>
<feature type="compositionally biased region" description="Polar residues" evidence="1">
    <location>
        <begin position="111"/>
        <end position="120"/>
    </location>
</feature>
<feature type="region of interest" description="Disordered" evidence="1">
    <location>
        <begin position="54"/>
        <end position="120"/>
    </location>
</feature>
<reference evidence="3" key="1">
    <citation type="submission" date="2017-02" db="EMBL/GenBank/DDBJ databases">
        <authorList>
            <person name="Tafer H."/>
            <person name="Lopandic K."/>
        </authorList>
    </citation>
    <scope>NUCLEOTIDE SEQUENCE [LARGE SCALE GENOMIC DNA]</scope>
    <source>
        <strain evidence="3">CBS 366.77</strain>
    </source>
</reference>
<feature type="compositionally biased region" description="Polar residues" evidence="1">
    <location>
        <begin position="467"/>
        <end position="480"/>
    </location>
</feature>
<proteinExistence type="predicted"/>
<dbReference type="STRING" id="2070753.A0A3A2ZN75"/>
<accession>A0A3A2ZN75</accession>
<sequence length="497" mass="57264">MAGDDDLSQNQKPSNNYPDRSQKPSQWPDDDNPFVAFRRFADEQISSMLQSVMGLPSMASPPQSGRWAVFSESNNYNSSNHREGEYPFGGSRTESSGDSHCNTPRDYEKPVSTSKQAQWEESSEPWHWNHRRRDNSFSDFFGFGSFFDRFWLDDHFPLSSRIFPPTTHHSIFSILDGDEDSPMWPVMYVMTSPYSPLQLEREARYRAHRDHDQGMFSSLMSSLRLSSEPDQPYNRDPNEPEWRDAFEDLLRIKYGKPMLDRESEPIRRKQTEKDWLAGLVQRGSLGEGWKYIPSQSGSWFTNHRKEERAIPEATGVETEQKDQEAETPAAELDMYERFIQDIEAREREFSRQFHDSPILRFLSEDRQRHKEEIAAHRARLAGKESQNQKEGTDDWIDLVSGGNKSTVPDTAEKEPEQPPSTDSALSTPHVISTSTTTERVTRADGSVHTKTVKTRRFSDGREESNESVETTNPPQVSTDQNPSSNNESSNGGWFWRR</sequence>
<comment type="caution">
    <text evidence="2">The sequence shown here is derived from an EMBL/GenBank/DDBJ whole genome shotgun (WGS) entry which is preliminary data.</text>
</comment>
<evidence type="ECO:0000256" key="1">
    <source>
        <dbReference type="SAM" id="MobiDB-lite"/>
    </source>
</evidence>
<dbReference type="EMBL" id="MVGC01000419">
    <property type="protein sequence ID" value="RJE19325.1"/>
    <property type="molecule type" value="Genomic_DNA"/>
</dbReference>
<evidence type="ECO:0000313" key="2">
    <source>
        <dbReference type="EMBL" id="RJE19325.1"/>
    </source>
</evidence>
<feature type="region of interest" description="Disordered" evidence="1">
    <location>
        <begin position="377"/>
        <end position="497"/>
    </location>
</feature>
<feature type="compositionally biased region" description="Polar residues" evidence="1">
    <location>
        <begin position="419"/>
        <end position="438"/>
    </location>
</feature>
<protein>
    <submittedName>
        <fullName evidence="2">Uncharacterized protein</fullName>
    </submittedName>
</protein>
<gene>
    <name evidence="2" type="ORF">PHISCL_08335</name>
</gene>
<dbReference type="OrthoDB" id="4586300at2759"/>
<keyword evidence="3" id="KW-1185">Reference proteome</keyword>
<feature type="compositionally biased region" description="Polar residues" evidence="1">
    <location>
        <begin position="92"/>
        <end position="102"/>
    </location>
</feature>
<feature type="region of interest" description="Disordered" evidence="1">
    <location>
        <begin position="1"/>
        <end position="36"/>
    </location>
</feature>
<name>A0A3A2ZN75_9EURO</name>
<evidence type="ECO:0000313" key="3">
    <source>
        <dbReference type="Proteomes" id="UP000266188"/>
    </source>
</evidence>
<dbReference type="AlphaFoldDB" id="A0A3A2ZN75"/>
<feature type="compositionally biased region" description="Polar residues" evidence="1">
    <location>
        <begin position="8"/>
        <end position="25"/>
    </location>
</feature>